<reference evidence="1 2" key="1">
    <citation type="submission" date="2023-01" db="EMBL/GenBank/DDBJ databases">
        <title>Draft genome sequence of Nocardiopsis sp. RSe5-2 isolated from halophytes.</title>
        <authorList>
            <person name="Duangmal K."/>
            <person name="Chantavorakit T."/>
        </authorList>
    </citation>
    <scope>NUCLEOTIDE SEQUENCE [LARGE SCALE GENOMIC DNA]</scope>
    <source>
        <strain evidence="1 2">RSe5-2</strain>
    </source>
</reference>
<evidence type="ECO:0000313" key="2">
    <source>
        <dbReference type="Proteomes" id="UP001527866"/>
    </source>
</evidence>
<organism evidence="1 2">
    <name type="scientific">Nocardiopsis endophytica</name>
    <dbReference type="NCBI Taxonomy" id="3018445"/>
    <lineage>
        <taxon>Bacteria</taxon>
        <taxon>Bacillati</taxon>
        <taxon>Actinomycetota</taxon>
        <taxon>Actinomycetes</taxon>
        <taxon>Streptosporangiales</taxon>
        <taxon>Nocardiopsidaceae</taxon>
        <taxon>Nocardiopsis</taxon>
    </lineage>
</organism>
<comment type="caution">
    <text evidence="1">The sequence shown here is derived from an EMBL/GenBank/DDBJ whole genome shotgun (WGS) entry which is preliminary data.</text>
</comment>
<dbReference type="Proteomes" id="UP001527866">
    <property type="component" value="Unassembled WGS sequence"/>
</dbReference>
<dbReference type="PANTHER" id="PTHR11070:SF45">
    <property type="entry name" value="DNA 3'-5' HELICASE"/>
    <property type="match status" value="1"/>
</dbReference>
<sequence>MPDSADASGAPDDGAAELRAERRHLASSRDALREMREEVLNTETALGEAVVDKYTNAVLQRARERRAEALAELPDAPLFFGRLTYPPGDLYEAEPGAPFTPTRTPDADLAYIGRRNVRDRSGASMVLDWRAPVSAAFYRAGPQSPMGVLSRRRYGFGAGGELTAFEDEDLTAPEPSSGEAAAALLAAEIERPRTGPMRDIVATIQPDQDDLVRASLDTSLCVQGAPGTGKTAVGLHRIAFLLYAERERLRREGGVAIVGPSSSFLSYIRNVLPALGEAEAGQLTLEELADRGAPKGADSPEAARLKSDARMAEVVSRALWAQVRPSEETLVVTVGSRKYRVPPEDIAEIVDGIRRQRASYGAGRDLLAQRLGGAVQNLMEASGGTADAGTRGRLARSREVKAAVTAMWPKADPVKLVFGLLTDPGLLARAADGLLDPGEQEAVRFPGRPRSPRSAPWSPADLVLIDEAACLVERPPSLGHIVLDEAQDLSPMQCRAVARRVRAGSVTVLGDIAQGTAPAAARTWADLLRHLGKDGARLQVLSRGYRVPAQIIDFAARLLPEIAPDLPAPSAARQAPGALRIEGVSGGRLTGAVLDACKRALDEEGSIGVIASDGRIDGLRTALRERGIEAGHLGREPEALEACRVVCVPASLAKGLEFDTVVAVEPADIAEAEERGLNRLYVVLTRAVSRLHVVHARPLPAPLG</sequence>
<dbReference type="Gene3D" id="3.40.50.300">
    <property type="entry name" value="P-loop containing nucleotide triphosphate hydrolases"/>
    <property type="match status" value="2"/>
</dbReference>
<proteinExistence type="predicted"/>
<name>A0ABT4TYQ4_9ACTN</name>
<dbReference type="PANTHER" id="PTHR11070">
    <property type="entry name" value="UVRD / RECB / PCRA DNA HELICASE FAMILY MEMBER"/>
    <property type="match status" value="1"/>
</dbReference>
<dbReference type="InterPro" id="IPR027417">
    <property type="entry name" value="P-loop_NTPase"/>
</dbReference>
<gene>
    <name evidence="1" type="ORF">O4J56_01310</name>
</gene>
<dbReference type="RefSeq" id="WP_270683175.1">
    <property type="nucleotide sequence ID" value="NZ_JAQFWQ010000002.1"/>
</dbReference>
<protein>
    <submittedName>
        <fullName evidence="1">AAA family ATPase</fullName>
    </submittedName>
</protein>
<dbReference type="InterPro" id="IPR000212">
    <property type="entry name" value="DNA_helicase_UvrD/REP"/>
</dbReference>
<evidence type="ECO:0000313" key="1">
    <source>
        <dbReference type="EMBL" id="MDA2809262.1"/>
    </source>
</evidence>
<keyword evidence="2" id="KW-1185">Reference proteome</keyword>
<dbReference type="SUPFAM" id="SSF52540">
    <property type="entry name" value="P-loop containing nucleoside triphosphate hydrolases"/>
    <property type="match status" value="1"/>
</dbReference>
<dbReference type="EMBL" id="JAQFWQ010000002">
    <property type="protein sequence ID" value="MDA2809262.1"/>
    <property type="molecule type" value="Genomic_DNA"/>
</dbReference>
<accession>A0ABT4TYQ4</accession>